<comment type="caution">
    <text evidence="3">The sequence shown here is derived from an EMBL/GenBank/DDBJ whole genome shotgun (WGS) entry which is preliminary data.</text>
</comment>
<feature type="transmembrane region" description="Helical" evidence="2">
    <location>
        <begin position="56"/>
        <end position="77"/>
    </location>
</feature>
<name>A0ABN2BQH2_9ACTN</name>
<reference evidence="3 4" key="1">
    <citation type="journal article" date="2019" name="Int. J. Syst. Evol. Microbiol.">
        <title>The Global Catalogue of Microorganisms (GCM) 10K type strain sequencing project: providing services to taxonomists for standard genome sequencing and annotation.</title>
        <authorList>
            <consortium name="The Broad Institute Genomics Platform"/>
            <consortium name="The Broad Institute Genome Sequencing Center for Infectious Disease"/>
            <person name="Wu L."/>
            <person name="Ma J."/>
        </authorList>
    </citation>
    <scope>NUCLEOTIDE SEQUENCE [LARGE SCALE GENOMIC DNA]</scope>
    <source>
        <strain evidence="3 4">JCM 14303</strain>
    </source>
</reference>
<feature type="transmembrane region" description="Helical" evidence="2">
    <location>
        <begin position="30"/>
        <end position="49"/>
    </location>
</feature>
<keyword evidence="2" id="KW-1133">Transmembrane helix</keyword>
<proteinExistence type="predicted"/>
<keyword evidence="2" id="KW-0812">Transmembrane</keyword>
<protein>
    <recommendedName>
        <fullName evidence="5">F0F1-ATPase subunit (Ca2+/Mg2+ transporter)</fullName>
    </recommendedName>
</protein>
<sequence length="80" mass="8610">MSPTGTFRVPMSQHSDPKPTPDTSGDGWRVISYLIGGVLVYGGIGFGLDRWLGTQFLLPVGIVLGSGLTIAMLHFRYGRS</sequence>
<evidence type="ECO:0008006" key="5">
    <source>
        <dbReference type="Google" id="ProtNLM"/>
    </source>
</evidence>
<evidence type="ECO:0000256" key="2">
    <source>
        <dbReference type="SAM" id="Phobius"/>
    </source>
</evidence>
<keyword evidence="4" id="KW-1185">Reference proteome</keyword>
<feature type="region of interest" description="Disordered" evidence="1">
    <location>
        <begin position="1"/>
        <end position="25"/>
    </location>
</feature>
<organism evidence="3 4">
    <name type="scientific">Kribbella lupini</name>
    <dbReference type="NCBI Taxonomy" id="291602"/>
    <lineage>
        <taxon>Bacteria</taxon>
        <taxon>Bacillati</taxon>
        <taxon>Actinomycetota</taxon>
        <taxon>Actinomycetes</taxon>
        <taxon>Propionibacteriales</taxon>
        <taxon>Kribbellaceae</taxon>
        <taxon>Kribbella</taxon>
    </lineage>
</organism>
<keyword evidence="2" id="KW-0472">Membrane</keyword>
<accession>A0ABN2BQH2</accession>
<evidence type="ECO:0000256" key="1">
    <source>
        <dbReference type="SAM" id="MobiDB-lite"/>
    </source>
</evidence>
<gene>
    <name evidence="3" type="ORF">GCM10009741_54210</name>
</gene>
<evidence type="ECO:0000313" key="3">
    <source>
        <dbReference type="EMBL" id="GAA1544118.1"/>
    </source>
</evidence>
<dbReference type="Proteomes" id="UP001500363">
    <property type="component" value="Unassembled WGS sequence"/>
</dbReference>
<evidence type="ECO:0000313" key="4">
    <source>
        <dbReference type="Proteomes" id="UP001500363"/>
    </source>
</evidence>
<dbReference type="EMBL" id="BAAANC010000003">
    <property type="protein sequence ID" value="GAA1544118.1"/>
    <property type="molecule type" value="Genomic_DNA"/>
</dbReference>